<dbReference type="Proteomes" id="UP000658390">
    <property type="component" value="Unassembled WGS sequence"/>
</dbReference>
<keyword evidence="1" id="KW-0812">Transmembrane</keyword>
<name>A0A8I1KAM3_9PSED</name>
<evidence type="ECO:0000313" key="2">
    <source>
        <dbReference type="EMBL" id="MBJ2258853.1"/>
    </source>
</evidence>
<dbReference type="EMBL" id="JAEKCZ010000022">
    <property type="protein sequence ID" value="MBJ2258853.1"/>
    <property type="molecule type" value="Genomic_DNA"/>
</dbReference>
<accession>A0A8I1KAM3</accession>
<keyword evidence="1" id="KW-1133">Transmembrane helix</keyword>
<proteinExistence type="predicted"/>
<sequence length="156" mass="17326">MVLSRWFVVDREISIIVSFRPANPERLRIDHEPPGRRSPRHCITGASILEGLFILLIGWVYIATRYELMRPARMDRNASRRLIVKVVIALVVMVGALLALMATRAGLIDISPANIYKGMFLLIVGGALLNMVQALISSESTNQQDESLATEPEGSK</sequence>
<protein>
    <submittedName>
        <fullName evidence="2">Uncharacterized protein</fullName>
    </submittedName>
</protein>
<gene>
    <name evidence="2" type="ORF">JFT45_20315</name>
</gene>
<organism evidence="2 3">
    <name type="scientific">Pseudomonas psychrophila</name>
    <dbReference type="NCBI Taxonomy" id="122355"/>
    <lineage>
        <taxon>Bacteria</taxon>
        <taxon>Pseudomonadati</taxon>
        <taxon>Pseudomonadota</taxon>
        <taxon>Gammaproteobacteria</taxon>
        <taxon>Pseudomonadales</taxon>
        <taxon>Pseudomonadaceae</taxon>
        <taxon>Pseudomonas</taxon>
    </lineage>
</organism>
<evidence type="ECO:0000256" key="1">
    <source>
        <dbReference type="SAM" id="Phobius"/>
    </source>
</evidence>
<dbReference type="RefSeq" id="WP_198822739.1">
    <property type="nucleotide sequence ID" value="NZ_JAEKCZ010000022.1"/>
</dbReference>
<feature type="transmembrane region" description="Helical" evidence="1">
    <location>
        <begin position="82"/>
        <end position="103"/>
    </location>
</feature>
<evidence type="ECO:0000313" key="3">
    <source>
        <dbReference type="Proteomes" id="UP000658390"/>
    </source>
</evidence>
<keyword evidence="1" id="KW-0472">Membrane</keyword>
<comment type="caution">
    <text evidence="2">The sequence shown here is derived from an EMBL/GenBank/DDBJ whole genome shotgun (WGS) entry which is preliminary data.</text>
</comment>
<feature type="transmembrane region" description="Helical" evidence="1">
    <location>
        <begin position="115"/>
        <end position="136"/>
    </location>
</feature>
<reference evidence="2" key="1">
    <citation type="submission" date="2020-12" db="EMBL/GenBank/DDBJ databases">
        <title>Antibiotic resistance and phylogeny of Pseudomonas spp. isolated over three decades from chicken meat in the Norwegian food chain.</title>
        <authorList>
            <person name="Moen B."/>
        </authorList>
    </citation>
    <scope>NUCLEOTIDE SEQUENCE</scope>
    <source>
        <strain evidence="2">MF6762</strain>
    </source>
</reference>
<feature type="transmembrane region" description="Helical" evidence="1">
    <location>
        <begin position="43"/>
        <end position="62"/>
    </location>
</feature>
<dbReference type="AlphaFoldDB" id="A0A8I1KAM3"/>